<sequence length="70" mass="7902">MSELREQVRQGTLRRMRKSLAELDARLEELLAERGRLDASIDELEGQPPGPGEDLVERDRQEGPGISETD</sequence>
<dbReference type="AlphaFoldDB" id="A0A8H9C6V1"/>
<feature type="region of interest" description="Disordered" evidence="1">
    <location>
        <begin position="36"/>
        <end position="70"/>
    </location>
</feature>
<evidence type="ECO:0000256" key="1">
    <source>
        <dbReference type="SAM" id="MobiDB-lite"/>
    </source>
</evidence>
<accession>A0A8H9C6V1</accession>
<dbReference type="EMBL" id="AP024145">
    <property type="protein sequence ID" value="BCM83720.1"/>
    <property type="molecule type" value="Genomic_DNA"/>
</dbReference>
<evidence type="ECO:0000313" key="3">
    <source>
        <dbReference type="Proteomes" id="UP000663508"/>
    </source>
</evidence>
<reference evidence="2" key="1">
    <citation type="submission" date="2020-11" db="EMBL/GenBank/DDBJ databases">
        <title>Complete genome sequence of a novel pathogenic Methylobacterium strain isolated from rice in Vietnam.</title>
        <authorList>
            <person name="Lai K."/>
            <person name="Okazaki S."/>
            <person name="Higashi K."/>
            <person name="Mori H."/>
            <person name="Toyoda A."/>
            <person name="Kurokawa K."/>
        </authorList>
    </citation>
    <scope>NUCLEOTIDE SEQUENCE</scope>
    <source>
        <strain evidence="2">VL1</strain>
    </source>
</reference>
<organism evidence="2 3">
    <name type="scientific">Methylobacterium indicum</name>
    <dbReference type="NCBI Taxonomy" id="1775910"/>
    <lineage>
        <taxon>Bacteria</taxon>
        <taxon>Pseudomonadati</taxon>
        <taxon>Pseudomonadota</taxon>
        <taxon>Alphaproteobacteria</taxon>
        <taxon>Hyphomicrobiales</taxon>
        <taxon>Methylobacteriaceae</taxon>
        <taxon>Methylobacterium</taxon>
    </lineage>
</organism>
<dbReference type="KEGG" id="mind:mvi_21810"/>
<proteinExistence type="predicted"/>
<gene>
    <name evidence="2" type="ORF">mvi_21810</name>
</gene>
<evidence type="ECO:0000313" key="2">
    <source>
        <dbReference type="EMBL" id="BCM83720.1"/>
    </source>
</evidence>
<dbReference type="Proteomes" id="UP000663508">
    <property type="component" value="Chromosome"/>
</dbReference>
<protein>
    <submittedName>
        <fullName evidence="2">Uncharacterized protein</fullName>
    </submittedName>
</protein>
<dbReference type="RefSeq" id="WP_207182751.1">
    <property type="nucleotide sequence ID" value="NZ_AP024145.1"/>
</dbReference>
<name>A0A8H9C6V1_9HYPH</name>